<dbReference type="InterPro" id="IPR029044">
    <property type="entry name" value="Nucleotide-diphossugar_trans"/>
</dbReference>
<dbReference type="WBParaSite" id="SMTH1_87930.1">
    <property type="protein sequence ID" value="SMTH1_87930.1"/>
    <property type="gene ID" value="SMTH1_87930"/>
</dbReference>
<sequence>MIVSNPLYSTSYYGILTGISKQCPVTTVLQKLLLAIQQGTLHASTTFRMESLSSTSEEPQISVKLISTLLLNSLNFNQNHFKKTQKFNIELCHHLTLNTLSHHLNIKLLSITEIYKYIPKISIIIIAYNENSIIIKNTLQSILVNTSLLLSNNNIKEIILIDDYSNPPIDDDQIRTLSKIIRVIRNENRVGLIKSRMNGARNATGEILVFLDAHVETLEYWLEPLVVQLISLRKQHQQEKNGQLNLPSQQDEKRTSKLPYNAKHFIVSPLILSTLDKSDYDNIEDNLYLGGFTWDLIFRWHHIHENVTPLSIKFNKTDAYHLIYPIKTPALAGGLFAVWKDDFFNYGGYDEEMNIWGGENIELSLRTWMCHGQIEIIPCSRVGHIFHNEHPYTFPMGKEFTILRNHKRTVLVWFQHDTNLTLAREYLSYYYTVSPMSKIIPAGDLKLRRTIPNSLNCHTFTWYLENIYPLLKQEAKNIEINDDTYYLTALIVYN</sequence>
<dbReference type="AlphaFoldDB" id="A0AA85BZB2"/>
<dbReference type="InterPro" id="IPR001173">
    <property type="entry name" value="Glyco_trans_2-like"/>
</dbReference>
<dbReference type="GO" id="GO:0004653">
    <property type="term" value="F:polypeptide N-acetylgalactosaminyltransferase activity"/>
    <property type="evidence" value="ECO:0007669"/>
    <property type="project" value="TreeGrafter"/>
</dbReference>
<dbReference type="GO" id="GO:0005794">
    <property type="term" value="C:Golgi apparatus"/>
    <property type="evidence" value="ECO:0007669"/>
    <property type="project" value="TreeGrafter"/>
</dbReference>
<name>A0AA85BZB2_9TREM</name>
<dbReference type="Gene3D" id="3.90.550.10">
    <property type="entry name" value="Spore Coat Polysaccharide Biosynthesis Protein SpsA, Chain A"/>
    <property type="match status" value="1"/>
</dbReference>
<organism evidence="5 6">
    <name type="scientific">Schistosoma mattheei</name>
    <dbReference type="NCBI Taxonomy" id="31246"/>
    <lineage>
        <taxon>Eukaryota</taxon>
        <taxon>Metazoa</taxon>
        <taxon>Spiralia</taxon>
        <taxon>Lophotrochozoa</taxon>
        <taxon>Platyhelminthes</taxon>
        <taxon>Trematoda</taxon>
        <taxon>Digenea</taxon>
        <taxon>Strigeidida</taxon>
        <taxon>Schistosomatoidea</taxon>
        <taxon>Schistosomatidae</taxon>
        <taxon>Schistosoma</taxon>
    </lineage>
</organism>
<evidence type="ECO:0000313" key="5">
    <source>
        <dbReference type="Proteomes" id="UP000050791"/>
    </source>
</evidence>
<reference evidence="6" key="1">
    <citation type="submission" date="2023-11" db="UniProtKB">
        <authorList>
            <consortium name="WormBaseParasite"/>
        </authorList>
    </citation>
    <scope>IDENTIFICATION</scope>
</reference>
<evidence type="ECO:0000259" key="4">
    <source>
        <dbReference type="Pfam" id="PF02709"/>
    </source>
</evidence>
<dbReference type="Proteomes" id="UP000050791">
    <property type="component" value="Unassembled WGS sequence"/>
</dbReference>
<dbReference type="SUPFAM" id="SSF53448">
    <property type="entry name" value="Nucleotide-diphospho-sugar transferases"/>
    <property type="match status" value="1"/>
</dbReference>
<proteinExistence type="predicted"/>
<dbReference type="InterPro" id="IPR027791">
    <property type="entry name" value="Galactosyl_T_C"/>
</dbReference>
<dbReference type="GO" id="GO:0006493">
    <property type="term" value="P:protein O-linked glycosylation"/>
    <property type="evidence" value="ECO:0007669"/>
    <property type="project" value="TreeGrafter"/>
</dbReference>
<protein>
    <recommendedName>
        <fullName evidence="7">Glyco_trans_2-like domain-containing protein</fullName>
    </recommendedName>
</protein>
<feature type="domain" description="Galactosyltransferase C-terminal" evidence="4">
    <location>
        <begin position="320"/>
        <end position="390"/>
    </location>
</feature>
<feature type="domain" description="Glycosyltransferase 2-like" evidence="3">
    <location>
        <begin position="122"/>
        <end position="227"/>
    </location>
</feature>
<dbReference type="PANTHER" id="PTHR11675">
    <property type="entry name" value="N-ACETYLGALACTOSAMINYLTRANSFERASE"/>
    <property type="match status" value="1"/>
</dbReference>
<evidence type="ECO:0000256" key="2">
    <source>
        <dbReference type="ARBA" id="ARBA00023157"/>
    </source>
</evidence>
<keyword evidence="2" id="KW-1015">Disulfide bond</keyword>
<dbReference type="Pfam" id="PF02709">
    <property type="entry name" value="Glyco_transf_7C"/>
    <property type="match status" value="1"/>
</dbReference>
<evidence type="ECO:0000259" key="3">
    <source>
        <dbReference type="Pfam" id="PF00535"/>
    </source>
</evidence>
<evidence type="ECO:0008006" key="7">
    <source>
        <dbReference type="Google" id="ProtNLM"/>
    </source>
</evidence>
<dbReference type="Pfam" id="PF00535">
    <property type="entry name" value="Glycos_transf_2"/>
    <property type="match status" value="1"/>
</dbReference>
<evidence type="ECO:0000313" key="6">
    <source>
        <dbReference type="WBParaSite" id="SMTH1_87930.1"/>
    </source>
</evidence>
<accession>A0AA85BZB2</accession>
<dbReference type="PANTHER" id="PTHR11675:SF119">
    <property type="entry name" value="POLYPEPTIDE N-ACETYLGALACTOSAMINYLTRANSFERASE 2"/>
    <property type="match status" value="1"/>
</dbReference>
<keyword evidence="1" id="KW-0808">Transferase</keyword>
<evidence type="ECO:0000256" key="1">
    <source>
        <dbReference type="ARBA" id="ARBA00022679"/>
    </source>
</evidence>